<organism evidence="5">
    <name type="scientific">Hydatigena taeniaeformis</name>
    <name type="common">Feline tapeworm</name>
    <name type="synonym">Taenia taeniaeformis</name>
    <dbReference type="NCBI Taxonomy" id="6205"/>
    <lineage>
        <taxon>Eukaryota</taxon>
        <taxon>Metazoa</taxon>
        <taxon>Spiralia</taxon>
        <taxon>Lophotrochozoa</taxon>
        <taxon>Platyhelminthes</taxon>
        <taxon>Cestoda</taxon>
        <taxon>Eucestoda</taxon>
        <taxon>Cyclophyllidea</taxon>
        <taxon>Taeniidae</taxon>
        <taxon>Hydatigera</taxon>
    </lineage>
</organism>
<evidence type="ECO:0000256" key="1">
    <source>
        <dbReference type="SAM" id="MobiDB-lite"/>
    </source>
</evidence>
<evidence type="ECO:0000313" key="3">
    <source>
        <dbReference type="EMBL" id="VDM26902.1"/>
    </source>
</evidence>
<proteinExistence type="predicted"/>
<name>A0A0R3WXC8_HYDTA</name>
<dbReference type="Proteomes" id="UP000274429">
    <property type="component" value="Unassembled WGS sequence"/>
</dbReference>
<gene>
    <name evidence="3" type="ORF">TTAC_LOCUS5403</name>
</gene>
<evidence type="ECO:0000313" key="4">
    <source>
        <dbReference type="Proteomes" id="UP000274429"/>
    </source>
</evidence>
<dbReference type="PROSITE" id="PS50853">
    <property type="entry name" value="FN3"/>
    <property type="match status" value="1"/>
</dbReference>
<dbReference type="STRING" id="6205.A0A0R3WXC8"/>
<feature type="domain" description="Fibronectin type-III" evidence="2">
    <location>
        <begin position="3"/>
        <end position="88"/>
    </location>
</feature>
<dbReference type="EMBL" id="UYWX01007358">
    <property type="protein sequence ID" value="VDM26902.1"/>
    <property type="molecule type" value="Genomic_DNA"/>
</dbReference>
<dbReference type="OrthoDB" id="10471063at2759"/>
<dbReference type="SUPFAM" id="SSF49265">
    <property type="entry name" value="Fibronectin type III"/>
    <property type="match status" value="1"/>
</dbReference>
<keyword evidence="4" id="KW-1185">Reference proteome</keyword>
<dbReference type="Pfam" id="PF00041">
    <property type="entry name" value="fn3"/>
    <property type="match status" value="1"/>
</dbReference>
<evidence type="ECO:0000313" key="5">
    <source>
        <dbReference type="WBParaSite" id="TTAC_0000541801-mRNA-1"/>
    </source>
</evidence>
<protein>
    <submittedName>
        <fullName evidence="5">Fibronectin type-III domain-containing protein</fullName>
    </submittedName>
</protein>
<dbReference type="InterPro" id="IPR036116">
    <property type="entry name" value="FN3_sf"/>
</dbReference>
<dbReference type="WBParaSite" id="TTAC_0000541801-mRNA-1">
    <property type="protein sequence ID" value="TTAC_0000541801-mRNA-1"/>
    <property type="gene ID" value="TTAC_0000541801"/>
</dbReference>
<sequence>MQGPSNPTVTAVSRTEVVVSWDPPCQILREELRRYEVYVNASTKPIYSGTQTFCHLRGLKSDFQYHFKILMVLKCDTVMDKIVLTRSRKDSRMRRDKHHDEKFQTPSSTLKRLRKAQGKSLENEKASRHQSCSDFEKLKVQSRIFIIDPYFRF</sequence>
<reference evidence="3 4" key="2">
    <citation type="submission" date="2018-11" db="EMBL/GenBank/DDBJ databases">
        <authorList>
            <consortium name="Pathogen Informatics"/>
        </authorList>
    </citation>
    <scope>NUCLEOTIDE SEQUENCE [LARGE SCALE GENOMIC DNA]</scope>
</reference>
<dbReference type="InterPro" id="IPR013783">
    <property type="entry name" value="Ig-like_fold"/>
</dbReference>
<dbReference type="CDD" id="cd00063">
    <property type="entry name" value="FN3"/>
    <property type="match status" value="1"/>
</dbReference>
<accession>A0A0R3WXC8</accession>
<evidence type="ECO:0000259" key="2">
    <source>
        <dbReference type="PROSITE" id="PS50853"/>
    </source>
</evidence>
<dbReference type="AlphaFoldDB" id="A0A0R3WXC8"/>
<reference evidence="5" key="1">
    <citation type="submission" date="2017-02" db="UniProtKB">
        <authorList>
            <consortium name="WormBaseParasite"/>
        </authorList>
    </citation>
    <scope>IDENTIFICATION</scope>
</reference>
<dbReference type="Gene3D" id="2.60.40.10">
    <property type="entry name" value="Immunoglobulins"/>
    <property type="match status" value="1"/>
</dbReference>
<dbReference type="InterPro" id="IPR003961">
    <property type="entry name" value="FN3_dom"/>
</dbReference>
<feature type="region of interest" description="Disordered" evidence="1">
    <location>
        <begin position="88"/>
        <end position="109"/>
    </location>
</feature>